<sequence>MFIDPNEIYSSRSPLASPESDSGISDDPHADTPSQNTAVPPDLSPTAIYEVICDSGLTEGETLPGNLFSSHRENWTPPVMFPEACITSEISPVLFENTAKTSMAEISGDQLTLSASGWVEKGSFLPYHIPGFFLSDEEKRLLSQEGVSVQGNLPLTKAEERVLKKVRRKIRNKQSAQDSRKRKKEYIDGLESRVATYSAQNQELQKKLQELQTHNVSLVSQLQKLQGLIKQTSTKAAQTSTCLVILIFSLGLLILPSYCSLRRGTQVNQEEYQPSGVISRTILTEGRLSDPEEPPSADEPEPLLESEPPQGSLLGPDASWGENQAKDSIVERPVNGSTRGPFRNSQTEPTESLRAKAKKPMLDRDLAKQIHADEM</sequence>
<name>A0ACB8G6Z2_9SAUR</name>
<keyword evidence="2" id="KW-1185">Reference proteome</keyword>
<protein>
    <submittedName>
        <fullName evidence="1">Uncharacterized protein</fullName>
    </submittedName>
</protein>
<proteinExistence type="predicted"/>
<accession>A0ACB8G6Z2</accession>
<evidence type="ECO:0000313" key="2">
    <source>
        <dbReference type="Proteomes" id="UP000827872"/>
    </source>
</evidence>
<dbReference type="Proteomes" id="UP000827872">
    <property type="component" value="Linkage Group LG01"/>
</dbReference>
<comment type="caution">
    <text evidence="1">The sequence shown here is derived from an EMBL/GenBank/DDBJ whole genome shotgun (WGS) entry which is preliminary data.</text>
</comment>
<evidence type="ECO:0000313" key="1">
    <source>
        <dbReference type="EMBL" id="KAH8015438.1"/>
    </source>
</evidence>
<dbReference type="EMBL" id="CM037614">
    <property type="protein sequence ID" value="KAH8015438.1"/>
    <property type="molecule type" value="Genomic_DNA"/>
</dbReference>
<organism evidence="1 2">
    <name type="scientific">Sphaerodactylus townsendi</name>
    <dbReference type="NCBI Taxonomy" id="933632"/>
    <lineage>
        <taxon>Eukaryota</taxon>
        <taxon>Metazoa</taxon>
        <taxon>Chordata</taxon>
        <taxon>Craniata</taxon>
        <taxon>Vertebrata</taxon>
        <taxon>Euteleostomi</taxon>
        <taxon>Lepidosauria</taxon>
        <taxon>Squamata</taxon>
        <taxon>Bifurcata</taxon>
        <taxon>Gekkota</taxon>
        <taxon>Sphaerodactylidae</taxon>
        <taxon>Sphaerodactylus</taxon>
    </lineage>
</organism>
<reference evidence="1" key="1">
    <citation type="submission" date="2021-08" db="EMBL/GenBank/DDBJ databases">
        <title>The first chromosome-level gecko genome reveals the dynamic sex chromosomes of Neotropical dwarf geckos (Sphaerodactylidae: Sphaerodactylus).</title>
        <authorList>
            <person name="Pinto B.J."/>
            <person name="Keating S.E."/>
            <person name="Gamble T."/>
        </authorList>
    </citation>
    <scope>NUCLEOTIDE SEQUENCE</scope>
    <source>
        <strain evidence="1">TG3544</strain>
    </source>
</reference>
<gene>
    <name evidence="1" type="ORF">K3G42_003897</name>
</gene>